<dbReference type="EMBL" id="WJXW01000017">
    <property type="protein sequence ID" value="KAF9729176.1"/>
    <property type="molecule type" value="Genomic_DNA"/>
</dbReference>
<evidence type="ECO:0000313" key="1">
    <source>
        <dbReference type="EMBL" id="KAF9729176.1"/>
    </source>
</evidence>
<dbReference type="AlphaFoldDB" id="A0A9P6KK30"/>
<comment type="caution">
    <text evidence="1">The sequence shown here is derived from an EMBL/GenBank/DDBJ whole genome shotgun (WGS) entry which is preliminary data.</text>
</comment>
<reference evidence="1" key="1">
    <citation type="journal article" date="2020" name="Mol. Plant Microbe Interact.">
        <title>Genome Sequence of the Biocontrol Agent Coniothyrium minitans strain Conio (IMI 134523).</title>
        <authorList>
            <person name="Patel D."/>
            <person name="Shittu T.A."/>
            <person name="Baroncelli R."/>
            <person name="Muthumeenakshi S."/>
            <person name="Osborne T.H."/>
            <person name="Janganan T.K."/>
            <person name="Sreenivasaprasad S."/>
        </authorList>
    </citation>
    <scope>NUCLEOTIDE SEQUENCE</scope>
    <source>
        <strain evidence="1">Conio</strain>
    </source>
</reference>
<protein>
    <submittedName>
        <fullName evidence="1">Uncharacterized protein</fullName>
    </submittedName>
</protein>
<keyword evidence="2" id="KW-1185">Reference proteome</keyword>
<dbReference type="Proteomes" id="UP000756921">
    <property type="component" value="Unassembled WGS sequence"/>
</dbReference>
<name>A0A9P6KK30_9PLEO</name>
<evidence type="ECO:0000313" key="2">
    <source>
        <dbReference type="Proteomes" id="UP000756921"/>
    </source>
</evidence>
<gene>
    <name evidence="1" type="ORF">PMIN01_12866</name>
</gene>
<organism evidence="1 2">
    <name type="scientific">Paraphaeosphaeria minitans</name>
    <dbReference type="NCBI Taxonomy" id="565426"/>
    <lineage>
        <taxon>Eukaryota</taxon>
        <taxon>Fungi</taxon>
        <taxon>Dikarya</taxon>
        <taxon>Ascomycota</taxon>
        <taxon>Pezizomycotina</taxon>
        <taxon>Dothideomycetes</taxon>
        <taxon>Pleosporomycetidae</taxon>
        <taxon>Pleosporales</taxon>
        <taxon>Massarineae</taxon>
        <taxon>Didymosphaeriaceae</taxon>
        <taxon>Paraphaeosphaeria</taxon>
    </lineage>
</organism>
<proteinExistence type="predicted"/>
<accession>A0A9P6KK30</accession>
<sequence>MIAVKCSIPSHRPPDSVHFSRAFAHRPRQNIIPQILFLHVPSSPQYACTN</sequence>